<dbReference type="AlphaFoldDB" id="A0A239MHH8"/>
<organism evidence="2 3">
    <name type="scientific">Streptosporangium subroseum</name>
    <dbReference type="NCBI Taxonomy" id="106412"/>
    <lineage>
        <taxon>Bacteria</taxon>
        <taxon>Bacillati</taxon>
        <taxon>Actinomycetota</taxon>
        <taxon>Actinomycetes</taxon>
        <taxon>Streptosporangiales</taxon>
        <taxon>Streptosporangiaceae</taxon>
        <taxon>Streptosporangium</taxon>
    </lineage>
</organism>
<keyword evidence="1" id="KW-0812">Transmembrane</keyword>
<protein>
    <submittedName>
        <fullName evidence="2">Uncharacterized protein</fullName>
    </submittedName>
</protein>
<keyword evidence="1" id="KW-1133">Transmembrane helix</keyword>
<name>A0A239MHH8_9ACTN</name>
<keyword evidence="1" id="KW-0472">Membrane</keyword>
<sequence length="134" mass="13449">MARRGAVLAALISAGLSGLSRLNGSARDGLSRLNGTARGGLTRLNGTARGGLTRLNGTARGGLTRLNGTARSGLAGLAGAAVGAVAQFLMVVLVTREAGQETAGAFFAATALCMMVASILRMDAGNGLIYFIVR</sequence>
<feature type="transmembrane region" description="Helical" evidence="1">
    <location>
        <begin position="73"/>
        <end position="94"/>
    </location>
</feature>
<feature type="transmembrane region" description="Helical" evidence="1">
    <location>
        <begin position="106"/>
        <end position="133"/>
    </location>
</feature>
<gene>
    <name evidence="2" type="ORF">SAMN05216276_10411</name>
</gene>
<evidence type="ECO:0000256" key="1">
    <source>
        <dbReference type="SAM" id="Phobius"/>
    </source>
</evidence>
<accession>A0A239MHH8</accession>
<dbReference type="EMBL" id="FZOD01000041">
    <property type="protein sequence ID" value="SNT41582.1"/>
    <property type="molecule type" value="Genomic_DNA"/>
</dbReference>
<dbReference type="Proteomes" id="UP000198282">
    <property type="component" value="Unassembled WGS sequence"/>
</dbReference>
<reference evidence="2 3" key="1">
    <citation type="submission" date="2017-06" db="EMBL/GenBank/DDBJ databases">
        <authorList>
            <person name="Kim H.J."/>
            <person name="Triplett B.A."/>
        </authorList>
    </citation>
    <scope>NUCLEOTIDE SEQUENCE [LARGE SCALE GENOMIC DNA]</scope>
    <source>
        <strain evidence="2 3">CGMCC 4.2132</strain>
    </source>
</reference>
<feature type="non-terminal residue" evidence="2">
    <location>
        <position position="134"/>
    </location>
</feature>
<evidence type="ECO:0000313" key="2">
    <source>
        <dbReference type="EMBL" id="SNT41582.1"/>
    </source>
</evidence>
<evidence type="ECO:0000313" key="3">
    <source>
        <dbReference type="Proteomes" id="UP000198282"/>
    </source>
</evidence>
<keyword evidence="3" id="KW-1185">Reference proteome</keyword>
<proteinExistence type="predicted"/>